<name>A0AAE0WV21_9PEZI</name>
<dbReference type="InterPro" id="IPR036409">
    <property type="entry name" value="Aldolase_II/adducin_N_sf"/>
</dbReference>
<dbReference type="SUPFAM" id="SSF53639">
    <property type="entry name" value="AraD/HMP-PK domain-like"/>
    <property type="match status" value="1"/>
</dbReference>
<dbReference type="SMART" id="SM01007">
    <property type="entry name" value="Aldolase_II"/>
    <property type="match status" value="1"/>
</dbReference>
<comment type="caution">
    <text evidence="2">The sequence shown here is derived from an EMBL/GenBank/DDBJ whole genome shotgun (WGS) entry which is preliminary data.</text>
</comment>
<proteinExistence type="predicted"/>
<protein>
    <recommendedName>
        <fullName evidence="1">Class II aldolase/adducin N-terminal domain-containing protein</fullName>
    </recommendedName>
</protein>
<feature type="domain" description="Class II aldolase/adducin N-terminal" evidence="1">
    <location>
        <begin position="1"/>
        <end position="121"/>
    </location>
</feature>
<dbReference type="Gene3D" id="3.40.225.10">
    <property type="entry name" value="Class II aldolase/adducin N-terminal domain"/>
    <property type="match status" value="1"/>
</dbReference>
<dbReference type="AlphaFoldDB" id="A0AAE0WV21"/>
<sequence length="175" mass="18844">MSRPANAAGFLIHSAVHKARPDVTAACHTHSPAGKAYSAFARPLEMLNQDVTYFYGAAQAVYKEFGGVVFSAEEGERLAAALGPCGKGMILRNHGLLTVGSTVDEAAYMYTLMERSCEVQLLVDAAAANGIPKVYVPEEAAKYTFEMASDPEALYWEFQPDLEYEEAMSGGAHKA</sequence>
<dbReference type="GO" id="GO:0005856">
    <property type="term" value="C:cytoskeleton"/>
    <property type="evidence" value="ECO:0007669"/>
    <property type="project" value="TreeGrafter"/>
</dbReference>
<dbReference type="InterPro" id="IPR001303">
    <property type="entry name" value="Aldolase_II/adducin_N"/>
</dbReference>
<gene>
    <name evidence="2" type="ORF">LTR78_001680</name>
</gene>
<dbReference type="EMBL" id="JAUTXT010000004">
    <property type="protein sequence ID" value="KAK3678383.1"/>
    <property type="molecule type" value="Genomic_DNA"/>
</dbReference>
<reference evidence="2" key="1">
    <citation type="submission" date="2023-07" db="EMBL/GenBank/DDBJ databases">
        <title>Black Yeasts Isolated from many extreme environments.</title>
        <authorList>
            <person name="Coleine C."/>
            <person name="Stajich J.E."/>
            <person name="Selbmann L."/>
        </authorList>
    </citation>
    <scope>NUCLEOTIDE SEQUENCE</scope>
    <source>
        <strain evidence="2">CCFEE 5485</strain>
    </source>
</reference>
<organism evidence="2 3">
    <name type="scientific">Recurvomyces mirabilis</name>
    <dbReference type="NCBI Taxonomy" id="574656"/>
    <lineage>
        <taxon>Eukaryota</taxon>
        <taxon>Fungi</taxon>
        <taxon>Dikarya</taxon>
        <taxon>Ascomycota</taxon>
        <taxon>Pezizomycotina</taxon>
        <taxon>Dothideomycetes</taxon>
        <taxon>Dothideomycetidae</taxon>
        <taxon>Mycosphaerellales</taxon>
        <taxon>Teratosphaeriaceae</taxon>
        <taxon>Recurvomyces</taxon>
    </lineage>
</organism>
<dbReference type="Pfam" id="PF00596">
    <property type="entry name" value="Aldolase_II"/>
    <property type="match status" value="1"/>
</dbReference>
<dbReference type="InterPro" id="IPR051017">
    <property type="entry name" value="Aldolase-II_Adducin_sf"/>
</dbReference>
<dbReference type="PANTHER" id="PTHR10672:SF25">
    <property type="entry name" value="MEIOTICALLY UP-REGULATED GENE 14 PROTEIN"/>
    <property type="match status" value="1"/>
</dbReference>
<evidence type="ECO:0000259" key="1">
    <source>
        <dbReference type="SMART" id="SM01007"/>
    </source>
</evidence>
<dbReference type="PANTHER" id="PTHR10672">
    <property type="entry name" value="ADDUCIN"/>
    <property type="match status" value="1"/>
</dbReference>
<accession>A0AAE0WV21</accession>
<evidence type="ECO:0000313" key="2">
    <source>
        <dbReference type="EMBL" id="KAK3678383.1"/>
    </source>
</evidence>
<dbReference type="GO" id="GO:0051015">
    <property type="term" value="F:actin filament binding"/>
    <property type="evidence" value="ECO:0007669"/>
    <property type="project" value="TreeGrafter"/>
</dbReference>
<keyword evidence="3" id="KW-1185">Reference proteome</keyword>
<evidence type="ECO:0000313" key="3">
    <source>
        <dbReference type="Proteomes" id="UP001274830"/>
    </source>
</evidence>
<dbReference type="Proteomes" id="UP001274830">
    <property type="component" value="Unassembled WGS sequence"/>
</dbReference>